<evidence type="ECO:0000313" key="11">
    <source>
        <dbReference type="Proteomes" id="UP000528322"/>
    </source>
</evidence>
<dbReference type="GO" id="GO:0019843">
    <property type="term" value="F:rRNA binding"/>
    <property type="evidence" value="ECO:0007669"/>
    <property type="project" value="UniProtKB-UniRule"/>
</dbReference>
<dbReference type="EMBL" id="JACHID010000010">
    <property type="protein sequence ID" value="MBB5022419.1"/>
    <property type="molecule type" value="Genomic_DNA"/>
</dbReference>
<dbReference type="PANTHER" id="PTHR11655">
    <property type="entry name" value="60S/50S RIBOSOMAL PROTEIN L6/L9"/>
    <property type="match status" value="1"/>
</dbReference>
<dbReference type="FunFam" id="3.90.930.12:FF:000002">
    <property type="entry name" value="50S ribosomal protein L6"/>
    <property type="match status" value="1"/>
</dbReference>
<feature type="domain" description="Large ribosomal subunit protein uL6 alpha-beta" evidence="9">
    <location>
        <begin position="90"/>
        <end position="164"/>
    </location>
</feature>
<dbReference type="FunFam" id="3.90.930.12:FF:000001">
    <property type="entry name" value="50S ribosomal protein L6"/>
    <property type="match status" value="1"/>
</dbReference>
<evidence type="ECO:0000256" key="3">
    <source>
        <dbReference type="ARBA" id="ARBA00022884"/>
    </source>
</evidence>
<dbReference type="PROSITE" id="PS00525">
    <property type="entry name" value="RIBOSOMAL_L6_1"/>
    <property type="match status" value="1"/>
</dbReference>
<dbReference type="Pfam" id="PF00347">
    <property type="entry name" value="Ribosomal_L6"/>
    <property type="match status" value="2"/>
</dbReference>
<evidence type="ECO:0000256" key="8">
    <source>
        <dbReference type="RuleBase" id="RU003870"/>
    </source>
</evidence>
<keyword evidence="4 6" id="KW-0689">Ribosomal protein</keyword>
<organism evidence="10 11">
    <name type="scientific">Desulfurispira natronophila</name>
    <dbReference type="NCBI Taxonomy" id="682562"/>
    <lineage>
        <taxon>Bacteria</taxon>
        <taxon>Pseudomonadati</taxon>
        <taxon>Chrysiogenota</taxon>
        <taxon>Chrysiogenia</taxon>
        <taxon>Chrysiogenales</taxon>
        <taxon>Chrysiogenaceae</taxon>
        <taxon>Desulfurispira</taxon>
    </lineage>
</organism>
<comment type="subunit">
    <text evidence="6">Part of the 50S ribosomal subunit.</text>
</comment>
<dbReference type="Gene3D" id="3.90.930.12">
    <property type="entry name" value="Ribosomal protein L6, alpha-beta domain"/>
    <property type="match status" value="2"/>
</dbReference>
<name>A0A7W7Y5S1_9BACT</name>
<proteinExistence type="inferred from homology"/>
<gene>
    <name evidence="6" type="primary">rplF</name>
    <name evidence="10" type="ORF">HNR37_001754</name>
</gene>
<keyword evidence="11" id="KW-1185">Reference proteome</keyword>
<comment type="function">
    <text evidence="6 8">This protein binds to the 23S rRNA, and is important in its secondary structure. It is located near the subunit interface in the base of the L7/L12 stalk, and near the tRNA binding site of the peptidyltransferase center.</text>
</comment>
<dbReference type="InterPro" id="IPR019906">
    <property type="entry name" value="Ribosomal_uL6_bac-type"/>
</dbReference>
<dbReference type="SUPFAM" id="SSF56053">
    <property type="entry name" value="Ribosomal protein L6"/>
    <property type="match status" value="2"/>
</dbReference>
<evidence type="ECO:0000256" key="6">
    <source>
        <dbReference type="HAMAP-Rule" id="MF_01365"/>
    </source>
</evidence>
<keyword evidence="3 6" id="KW-0694">RNA-binding</keyword>
<dbReference type="GO" id="GO:0002181">
    <property type="term" value="P:cytoplasmic translation"/>
    <property type="evidence" value="ECO:0007669"/>
    <property type="project" value="TreeGrafter"/>
</dbReference>
<dbReference type="InterPro" id="IPR020040">
    <property type="entry name" value="Ribosomal_uL6_a/b-dom"/>
</dbReference>
<accession>A0A7W7Y5S1</accession>
<comment type="similarity">
    <text evidence="1 6 7">Belongs to the universal ribosomal protein uL6 family.</text>
</comment>
<reference evidence="10 11" key="1">
    <citation type="submission" date="2020-08" db="EMBL/GenBank/DDBJ databases">
        <title>Genomic Encyclopedia of Type Strains, Phase IV (KMG-IV): sequencing the most valuable type-strain genomes for metagenomic binning, comparative biology and taxonomic classification.</title>
        <authorList>
            <person name="Goeker M."/>
        </authorList>
    </citation>
    <scope>NUCLEOTIDE SEQUENCE [LARGE SCALE GENOMIC DNA]</scope>
    <source>
        <strain evidence="10 11">DSM 22071</strain>
    </source>
</reference>
<evidence type="ECO:0000256" key="1">
    <source>
        <dbReference type="ARBA" id="ARBA00009356"/>
    </source>
</evidence>
<keyword evidence="2 6" id="KW-0699">rRNA-binding</keyword>
<dbReference type="NCBIfam" id="TIGR03654">
    <property type="entry name" value="L6_bact"/>
    <property type="match status" value="1"/>
</dbReference>
<dbReference type="PANTHER" id="PTHR11655:SF14">
    <property type="entry name" value="LARGE RIBOSOMAL SUBUNIT PROTEIN UL6M"/>
    <property type="match status" value="1"/>
</dbReference>
<dbReference type="InterPro" id="IPR036789">
    <property type="entry name" value="Ribosomal_uL6-like_a/b-dom_sf"/>
</dbReference>
<dbReference type="AlphaFoldDB" id="A0A7W7Y5S1"/>
<evidence type="ECO:0000256" key="5">
    <source>
        <dbReference type="ARBA" id="ARBA00023274"/>
    </source>
</evidence>
<dbReference type="GO" id="GO:0003735">
    <property type="term" value="F:structural constituent of ribosome"/>
    <property type="evidence" value="ECO:0007669"/>
    <property type="project" value="UniProtKB-UniRule"/>
</dbReference>
<dbReference type="RefSeq" id="WP_183732890.1">
    <property type="nucleotide sequence ID" value="NZ_JACHID010000010.1"/>
</dbReference>
<sequence length="179" mass="19448">MSRIGNKLIEVPANVTFTIDGNSVKVKGPNGELNCEVHPQISVEMDGNIVRVVRSDDEISSRSLHGLTRALLNNMVVGVSTGFKRSLELVGVGYRAALKGQNLELSLGFSHPVIYTPPKDVKVEVEGQNKIHISGADKQVVGQVAADIRDFRKPEPYKGKGVRYAGERVRMKAGKSGKK</sequence>
<feature type="domain" description="Large ribosomal subunit protein uL6 alpha-beta" evidence="9">
    <location>
        <begin position="11"/>
        <end position="82"/>
    </location>
</feature>
<keyword evidence="5 6" id="KW-0687">Ribonucleoprotein</keyword>
<evidence type="ECO:0000259" key="9">
    <source>
        <dbReference type="Pfam" id="PF00347"/>
    </source>
</evidence>
<comment type="caution">
    <text evidence="10">The sequence shown here is derived from an EMBL/GenBank/DDBJ whole genome shotgun (WGS) entry which is preliminary data.</text>
</comment>
<dbReference type="PRINTS" id="PR00059">
    <property type="entry name" value="RIBOSOMALL6"/>
</dbReference>
<dbReference type="InterPro" id="IPR002358">
    <property type="entry name" value="Ribosomal_uL6_CS"/>
</dbReference>
<dbReference type="InterPro" id="IPR000702">
    <property type="entry name" value="Ribosomal_uL6-like"/>
</dbReference>
<dbReference type="PIRSF" id="PIRSF002162">
    <property type="entry name" value="Ribosomal_L6"/>
    <property type="match status" value="1"/>
</dbReference>
<evidence type="ECO:0000256" key="4">
    <source>
        <dbReference type="ARBA" id="ARBA00022980"/>
    </source>
</evidence>
<evidence type="ECO:0000256" key="2">
    <source>
        <dbReference type="ARBA" id="ARBA00022730"/>
    </source>
</evidence>
<evidence type="ECO:0000256" key="7">
    <source>
        <dbReference type="RuleBase" id="RU003869"/>
    </source>
</evidence>
<protein>
    <recommendedName>
        <fullName evidence="6">Large ribosomal subunit protein uL6</fullName>
    </recommendedName>
</protein>
<dbReference type="GO" id="GO:0022625">
    <property type="term" value="C:cytosolic large ribosomal subunit"/>
    <property type="evidence" value="ECO:0007669"/>
    <property type="project" value="UniProtKB-UniRule"/>
</dbReference>
<dbReference type="HAMAP" id="MF_01365_B">
    <property type="entry name" value="Ribosomal_uL6_B"/>
    <property type="match status" value="1"/>
</dbReference>
<dbReference type="Proteomes" id="UP000528322">
    <property type="component" value="Unassembled WGS sequence"/>
</dbReference>
<evidence type="ECO:0000313" key="10">
    <source>
        <dbReference type="EMBL" id="MBB5022419.1"/>
    </source>
</evidence>